<feature type="transmembrane region" description="Helical" evidence="8">
    <location>
        <begin position="56"/>
        <end position="78"/>
    </location>
</feature>
<evidence type="ECO:0000256" key="3">
    <source>
        <dbReference type="ARBA" id="ARBA00022475"/>
    </source>
</evidence>
<proteinExistence type="predicted"/>
<keyword evidence="3" id="KW-1003">Cell membrane</keyword>
<evidence type="ECO:0000256" key="4">
    <source>
        <dbReference type="ARBA" id="ARBA00022519"/>
    </source>
</evidence>
<dbReference type="OrthoDB" id="6384190at2"/>
<protein>
    <submittedName>
        <fullName evidence="9">ABC transporter permease</fullName>
    </submittedName>
</protein>
<keyword evidence="2" id="KW-0813">Transport</keyword>
<dbReference type="PANTHER" id="PTHR32196:SF21">
    <property type="entry name" value="ABC TRANSPORTER PERMEASE PROTEIN YPHD-RELATED"/>
    <property type="match status" value="1"/>
</dbReference>
<evidence type="ECO:0000256" key="7">
    <source>
        <dbReference type="ARBA" id="ARBA00023136"/>
    </source>
</evidence>
<feature type="transmembrane region" description="Helical" evidence="8">
    <location>
        <begin position="179"/>
        <end position="199"/>
    </location>
</feature>
<feature type="transmembrane region" description="Helical" evidence="8">
    <location>
        <begin position="84"/>
        <end position="102"/>
    </location>
</feature>
<dbReference type="GO" id="GO:0022857">
    <property type="term" value="F:transmembrane transporter activity"/>
    <property type="evidence" value="ECO:0007669"/>
    <property type="project" value="InterPro"/>
</dbReference>
<evidence type="ECO:0000256" key="2">
    <source>
        <dbReference type="ARBA" id="ARBA00022448"/>
    </source>
</evidence>
<evidence type="ECO:0000313" key="9">
    <source>
        <dbReference type="EMBL" id="KKB11046.1"/>
    </source>
</evidence>
<comment type="subcellular location">
    <subcellularLocation>
        <location evidence="1">Cell membrane</location>
        <topology evidence="1">Multi-pass membrane protein</topology>
    </subcellularLocation>
</comment>
<keyword evidence="4" id="KW-0997">Cell inner membrane</keyword>
<accession>A0A0F5FQC4</accession>
<keyword evidence="10" id="KW-1185">Reference proteome</keyword>
<organism evidence="9 10">
    <name type="scientific">Devosia geojensis</name>
    <dbReference type="NCBI Taxonomy" id="443610"/>
    <lineage>
        <taxon>Bacteria</taxon>
        <taxon>Pseudomonadati</taxon>
        <taxon>Pseudomonadota</taxon>
        <taxon>Alphaproteobacteria</taxon>
        <taxon>Hyphomicrobiales</taxon>
        <taxon>Devosiaceae</taxon>
        <taxon>Devosia</taxon>
    </lineage>
</organism>
<dbReference type="RefSeq" id="WP_046109405.1">
    <property type="nucleotide sequence ID" value="NZ_JZEX01000124.1"/>
</dbReference>
<dbReference type="Pfam" id="PF02653">
    <property type="entry name" value="BPD_transp_2"/>
    <property type="match status" value="1"/>
</dbReference>
<feature type="transmembrane region" description="Helical" evidence="8">
    <location>
        <begin position="230"/>
        <end position="251"/>
    </location>
</feature>
<dbReference type="PATRIC" id="fig|443610.3.peg.1227"/>
<feature type="transmembrane region" description="Helical" evidence="8">
    <location>
        <begin position="285"/>
        <end position="306"/>
    </location>
</feature>
<name>A0A0F5FQC4_9HYPH</name>
<dbReference type="EMBL" id="JZEX01000124">
    <property type="protein sequence ID" value="KKB11046.1"/>
    <property type="molecule type" value="Genomic_DNA"/>
</dbReference>
<evidence type="ECO:0000256" key="5">
    <source>
        <dbReference type="ARBA" id="ARBA00022692"/>
    </source>
</evidence>
<dbReference type="CDD" id="cd06579">
    <property type="entry name" value="TM_PBP1_transp_AraH_like"/>
    <property type="match status" value="1"/>
</dbReference>
<dbReference type="GO" id="GO:0005886">
    <property type="term" value="C:plasma membrane"/>
    <property type="evidence" value="ECO:0007669"/>
    <property type="project" value="UniProtKB-SubCell"/>
</dbReference>
<feature type="transmembrane region" description="Helical" evidence="8">
    <location>
        <begin position="107"/>
        <end position="128"/>
    </location>
</feature>
<feature type="transmembrane region" description="Helical" evidence="8">
    <location>
        <begin position="26"/>
        <end position="49"/>
    </location>
</feature>
<feature type="transmembrane region" description="Helical" evidence="8">
    <location>
        <begin position="134"/>
        <end position="158"/>
    </location>
</feature>
<evidence type="ECO:0000256" key="8">
    <source>
        <dbReference type="SAM" id="Phobius"/>
    </source>
</evidence>
<keyword evidence="7 8" id="KW-0472">Membrane</keyword>
<keyword evidence="6 8" id="KW-1133">Transmembrane helix</keyword>
<dbReference type="InterPro" id="IPR001851">
    <property type="entry name" value="ABC_transp_permease"/>
</dbReference>
<reference evidence="9 10" key="1">
    <citation type="submission" date="2015-03" db="EMBL/GenBank/DDBJ databases">
        <authorList>
            <person name="Hassan Y.I."/>
            <person name="Lepp D."/>
            <person name="Li X.-Z."/>
            <person name="Zhou T."/>
        </authorList>
    </citation>
    <scope>NUCLEOTIDE SEQUENCE [LARGE SCALE GENOMIC DNA]</scope>
    <source>
        <strain evidence="9 10">BD-c194</strain>
    </source>
</reference>
<evidence type="ECO:0000313" key="10">
    <source>
        <dbReference type="Proteomes" id="UP000033632"/>
    </source>
</evidence>
<dbReference type="PANTHER" id="PTHR32196">
    <property type="entry name" value="ABC TRANSPORTER PERMEASE PROTEIN YPHD-RELATED-RELATED"/>
    <property type="match status" value="1"/>
</dbReference>
<keyword evidence="5 8" id="KW-0812">Transmembrane</keyword>
<evidence type="ECO:0000256" key="6">
    <source>
        <dbReference type="ARBA" id="ARBA00022989"/>
    </source>
</evidence>
<feature type="transmembrane region" description="Helical" evidence="8">
    <location>
        <begin position="263"/>
        <end position="279"/>
    </location>
</feature>
<comment type="caution">
    <text evidence="9">The sequence shown here is derived from an EMBL/GenBank/DDBJ whole genome shotgun (WGS) entry which is preliminary data.</text>
</comment>
<dbReference type="STRING" id="443610.VE25_14785"/>
<gene>
    <name evidence="9" type="ORF">VE25_14785</name>
</gene>
<dbReference type="AlphaFoldDB" id="A0A0F5FQC4"/>
<sequence>MSQTSTLPAGTPAAKRPIRALLGHPFAGVAMLLVFYLLLIAAFSALSPFFLTVKNLLSIGSNMAFIGLMAAAGTPLIVAGGLDLSVAAVAGISGVVVALCYAAGIDIWAACLIAVAAGGLIGAGNGALTNGLKLNPFIVTLGTMSIITGASLVLTGGLTQPLMIEGFNWIGSGRIGGSGGVPVPLIIMLVAFVLIWWMMAFTPFGRYIYASGGNPEASRMLGIPVDRTQVTLYILSGISGAIAGIIVAAMLGAAAPDSVGKHLLTVIAAIILGGTSLFGGRGSVWGTLLAVLILGTLNNGLTLMNVSSFWQDVTKGAVLLLAVGLDQLRVRSQA</sequence>
<dbReference type="Proteomes" id="UP000033632">
    <property type="component" value="Unassembled WGS sequence"/>
</dbReference>
<evidence type="ECO:0000256" key="1">
    <source>
        <dbReference type="ARBA" id="ARBA00004651"/>
    </source>
</evidence>